<reference evidence="2" key="1">
    <citation type="submission" date="2013-09" db="EMBL/GenBank/DDBJ databases">
        <title>Corchorus olitorius genome sequencing.</title>
        <authorList>
            <person name="Alam M."/>
            <person name="Haque M.S."/>
            <person name="Islam M.S."/>
            <person name="Emdad E.M."/>
            <person name="Islam M.M."/>
            <person name="Ahmed B."/>
            <person name="Halim A."/>
            <person name="Hossen Q.M.M."/>
            <person name="Hossain M.Z."/>
            <person name="Ahmed R."/>
            <person name="Khan M.M."/>
            <person name="Islam R."/>
            <person name="Rashid M.M."/>
            <person name="Khan S.A."/>
            <person name="Rahman M.S."/>
            <person name="Alam M."/>
            <person name="Yahiya A.S."/>
            <person name="Khan M.S."/>
            <person name="Azam M.S."/>
            <person name="Haque T."/>
            <person name="Lashkar M.Z.H."/>
            <person name="Akhand A.I."/>
            <person name="Morshed G."/>
            <person name="Roy S."/>
            <person name="Uddin K.S."/>
            <person name="Rabeya T."/>
            <person name="Hossain A.S."/>
            <person name="Chowdhury A."/>
            <person name="Snigdha A.R."/>
            <person name="Mortoza M.S."/>
            <person name="Matin S.A."/>
            <person name="Hoque S.M.E."/>
            <person name="Islam M.K."/>
            <person name="Roy D.K."/>
            <person name="Haider R."/>
            <person name="Moosa M.M."/>
            <person name="Elias S.M."/>
            <person name="Hasan A.M."/>
            <person name="Jahan S."/>
            <person name="Shafiuddin M."/>
            <person name="Mahmood N."/>
            <person name="Shommy N.S."/>
        </authorList>
    </citation>
    <scope>NUCLEOTIDE SEQUENCE [LARGE SCALE GENOMIC DNA]</scope>
    <source>
        <strain evidence="2">cv. O-4</strain>
    </source>
</reference>
<dbReference type="Proteomes" id="UP000187203">
    <property type="component" value="Unassembled WGS sequence"/>
</dbReference>
<proteinExistence type="predicted"/>
<organism evidence="1 2">
    <name type="scientific">Corchorus olitorius</name>
    <dbReference type="NCBI Taxonomy" id="93759"/>
    <lineage>
        <taxon>Eukaryota</taxon>
        <taxon>Viridiplantae</taxon>
        <taxon>Streptophyta</taxon>
        <taxon>Embryophyta</taxon>
        <taxon>Tracheophyta</taxon>
        <taxon>Spermatophyta</taxon>
        <taxon>Magnoliopsida</taxon>
        <taxon>eudicotyledons</taxon>
        <taxon>Gunneridae</taxon>
        <taxon>Pentapetalae</taxon>
        <taxon>rosids</taxon>
        <taxon>malvids</taxon>
        <taxon>Malvales</taxon>
        <taxon>Malvaceae</taxon>
        <taxon>Grewioideae</taxon>
        <taxon>Apeibeae</taxon>
        <taxon>Corchorus</taxon>
    </lineage>
</organism>
<accession>A0A1R3H2L2</accession>
<name>A0A1R3H2L2_9ROSI</name>
<dbReference type="EMBL" id="AWUE01020924">
    <property type="protein sequence ID" value="OMO64579.1"/>
    <property type="molecule type" value="Genomic_DNA"/>
</dbReference>
<gene>
    <name evidence="1" type="ORF">COLO4_31998</name>
</gene>
<keyword evidence="2" id="KW-1185">Reference proteome</keyword>
<evidence type="ECO:0000313" key="1">
    <source>
        <dbReference type="EMBL" id="OMO64579.1"/>
    </source>
</evidence>
<comment type="caution">
    <text evidence="1">The sequence shown here is derived from an EMBL/GenBank/DDBJ whole genome shotgun (WGS) entry which is preliminary data.</text>
</comment>
<protein>
    <submittedName>
        <fullName evidence="1">Cytochrome P450 77A3-like protein</fullName>
    </submittedName>
</protein>
<evidence type="ECO:0000313" key="2">
    <source>
        <dbReference type="Proteomes" id="UP000187203"/>
    </source>
</evidence>
<sequence>MIILSNAKVCHEAFMEKGALFASRPREYLKRRK</sequence>
<dbReference type="AlphaFoldDB" id="A0A1R3H2L2"/>